<dbReference type="GO" id="GO:0032259">
    <property type="term" value="P:methylation"/>
    <property type="evidence" value="ECO:0007669"/>
    <property type="project" value="UniProtKB-KW"/>
</dbReference>
<feature type="domain" description="Methyltransferase type 11" evidence="1">
    <location>
        <begin position="59"/>
        <end position="153"/>
    </location>
</feature>
<dbReference type="InterPro" id="IPR029063">
    <property type="entry name" value="SAM-dependent_MTases_sf"/>
</dbReference>
<evidence type="ECO:0000259" key="1">
    <source>
        <dbReference type="Pfam" id="PF08241"/>
    </source>
</evidence>
<dbReference type="EMBL" id="JBIAMX010000002">
    <property type="protein sequence ID" value="MFF0542172.1"/>
    <property type="molecule type" value="Genomic_DNA"/>
</dbReference>
<dbReference type="InterPro" id="IPR050508">
    <property type="entry name" value="Methyltransf_Superfamily"/>
</dbReference>
<dbReference type="Proteomes" id="UP001601444">
    <property type="component" value="Unassembled WGS sequence"/>
</dbReference>
<organism evidence="2 3">
    <name type="scientific">Nocardia thailandica</name>
    <dbReference type="NCBI Taxonomy" id="257275"/>
    <lineage>
        <taxon>Bacteria</taxon>
        <taxon>Bacillati</taxon>
        <taxon>Actinomycetota</taxon>
        <taxon>Actinomycetes</taxon>
        <taxon>Mycobacteriales</taxon>
        <taxon>Nocardiaceae</taxon>
        <taxon>Nocardia</taxon>
    </lineage>
</organism>
<evidence type="ECO:0000313" key="2">
    <source>
        <dbReference type="EMBL" id="MFF0542172.1"/>
    </source>
</evidence>
<reference evidence="2 3" key="1">
    <citation type="submission" date="2024-10" db="EMBL/GenBank/DDBJ databases">
        <title>The Natural Products Discovery Center: Release of the First 8490 Sequenced Strains for Exploring Actinobacteria Biosynthetic Diversity.</title>
        <authorList>
            <person name="Kalkreuter E."/>
            <person name="Kautsar S.A."/>
            <person name="Yang D."/>
            <person name="Bader C.D."/>
            <person name="Teijaro C.N."/>
            <person name="Fluegel L."/>
            <person name="Davis C.M."/>
            <person name="Simpson J.R."/>
            <person name="Lauterbach L."/>
            <person name="Steele A.D."/>
            <person name="Gui C."/>
            <person name="Meng S."/>
            <person name="Li G."/>
            <person name="Viehrig K."/>
            <person name="Ye F."/>
            <person name="Su P."/>
            <person name="Kiefer A.F."/>
            <person name="Nichols A."/>
            <person name="Cepeda A.J."/>
            <person name="Yan W."/>
            <person name="Fan B."/>
            <person name="Jiang Y."/>
            <person name="Adhikari A."/>
            <person name="Zheng C.-J."/>
            <person name="Schuster L."/>
            <person name="Cowan T.M."/>
            <person name="Smanski M.J."/>
            <person name="Chevrette M.G."/>
            <person name="De Carvalho L.P.S."/>
            <person name="Shen B."/>
        </authorList>
    </citation>
    <scope>NUCLEOTIDE SEQUENCE [LARGE SCALE GENOMIC DNA]</scope>
    <source>
        <strain evidence="2 3">NPDC004045</strain>
    </source>
</reference>
<gene>
    <name evidence="2" type="ORF">ACFYTF_04990</name>
</gene>
<dbReference type="SUPFAM" id="SSF53335">
    <property type="entry name" value="S-adenosyl-L-methionine-dependent methyltransferases"/>
    <property type="match status" value="1"/>
</dbReference>
<dbReference type="CDD" id="cd02440">
    <property type="entry name" value="AdoMet_MTases"/>
    <property type="match status" value="1"/>
</dbReference>
<keyword evidence="2" id="KW-0808">Transferase</keyword>
<comment type="caution">
    <text evidence="2">The sequence shown here is derived from an EMBL/GenBank/DDBJ whole genome shotgun (WGS) entry which is preliminary data.</text>
</comment>
<dbReference type="PANTHER" id="PTHR42912">
    <property type="entry name" value="METHYLTRANSFERASE"/>
    <property type="match status" value="1"/>
</dbReference>
<keyword evidence="2" id="KW-0489">Methyltransferase</keyword>
<dbReference type="Pfam" id="PF08241">
    <property type="entry name" value="Methyltransf_11"/>
    <property type="match status" value="1"/>
</dbReference>
<dbReference type="Gene3D" id="3.40.50.150">
    <property type="entry name" value="Vaccinia Virus protein VP39"/>
    <property type="match status" value="1"/>
</dbReference>
<sequence length="217" mass="23323">MSNRVMSPMFVDDAGTGLVIADIRRYNVFTSLFFLGRHGRLLRELATASGARPGDTAADIGCGPGKLVRALGAVVGPTGSVVGVDPSAAAVAADRAADPRHRYAQAPAQSLPFGDAEFDVLTCTFVMHHIPAEHRDAALAEMWRVLRPGGRVLLADVAPGPAYRAVLNLVTRHGDVDPFADADIRRYTGRLRELGFTDIAYTRSRYQTGILTAVRPR</sequence>
<name>A0ABW6PIG0_9NOCA</name>
<dbReference type="EC" id="2.1.1.-" evidence="2"/>
<dbReference type="RefSeq" id="WP_387699162.1">
    <property type="nucleotide sequence ID" value="NZ_JBIAMX010000002.1"/>
</dbReference>
<accession>A0ABW6PIG0</accession>
<protein>
    <submittedName>
        <fullName evidence="2">Class I SAM-dependent methyltransferase</fullName>
        <ecNumber evidence="2">2.1.1.-</ecNumber>
    </submittedName>
</protein>
<dbReference type="GO" id="GO:0008168">
    <property type="term" value="F:methyltransferase activity"/>
    <property type="evidence" value="ECO:0007669"/>
    <property type="project" value="UniProtKB-KW"/>
</dbReference>
<dbReference type="InterPro" id="IPR013216">
    <property type="entry name" value="Methyltransf_11"/>
</dbReference>
<evidence type="ECO:0000313" key="3">
    <source>
        <dbReference type="Proteomes" id="UP001601444"/>
    </source>
</evidence>
<proteinExistence type="predicted"/>
<keyword evidence="3" id="KW-1185">Reference proteome</keyword>